<comment type="caution">
    <text evidence="1">The sequence shown here is derived from an EMBL/GenBank/DDBJ whole genome shotgun (WGS) entry which is preliminary data.</text>
</comment>
<gene>
    <name evidence="1" type="ORF">LCGC14_0967990</name>
</gene>
<name>A0A0F9NCL3_9ZZZZ</name>
<dbReference type="EMBL" id="LAZR01003543">
    <property type="protein sequence ID" value="KKN17235.1"/>
    <property type="molecule type" value="Genomic_DNA"/>
</dbReference>
<evidence type="ECO:0008006" key="2">
    <source>
        <dbReference type="Google" id="ProtNLM"/>
    </source>
</evidence>
<accession>A0A0F9NCL3</accession>
<dbReference type="AlphaFoldDB" id="A0A0F9NCL3"/>
<protein>
    <recommendedName>
        <fullName evidence="2">Polymer-forming cytoskeletal protein</fullName>
    </recommendedName>
</protein>
<sequence length="225" mass="23688">MKISGSGKLSEGKIDENLQSSGSVRLQGDFECMGLRSSGSLRGAGNLTVHGDVKSSGSFRLAKHLRGDGNGRFSGSTTVGGAILIEGVLVNSGSLSVGLKVEAQGGIRFSGSSRIQRGVFSQNNIIIDGTTTINGDVQGYDVFIGHERRFTRKLFKQPYKISGSILAKDNAELIGTYVGGDVRGMNVIIGIGTEVSGTVYYVNNIEIHNKAKVSHGPIQIAANDL</sequence>
<proteinExistence type="predicted"/>
<reference evidence="1" key="1">
    <citation type="journal article" date="2015" name="Nature">
        <title>Complex archaea that bridge the gap between prokaryotes and eukaryotes.</title>
        <authorList>
            <person name="Spang A."/>
            <person name="Saw J.H."/>
            <person name="Jorgensen S.L."/>
            <person name="Zaremba-Niedzwiedzka K."/>
            <person name="Martijn J."/>
            <person name="Lind A.E."/>
            <person name="van Eijk R."/>
            <person name="Schleper C."/>
            <person name="Guy L."/>
            <person name="Ettema T.J."/>
        </authorList>
    </citation>
    <scope>NUCLEOTIDE SEQUENCE</scope>
</reference>
<organism evidence="1">
    <name type="scientific">marine sediment metagenome</name>
    <dbReference type="NCBI Taxonomy" id="412755"/>
    <lineage>
        <taxon>unclassified sequences</taxon>
        <taxon>metagenomes</taxon>
        <taxon>ecological metagenomes</taxon>
    </lineage>
</organism>
<evidence type="ECO:0000313" key="1">
    <source>
        <dbReference type="EMBL" id="KKN17235.1"/>
    </source>
</evidence>